<sequence>MVTDMLTCNEEHFVGVPIHRVIVSTLEYEGILAGSLKAVQKDHPNVVIGSYVNLSKEKTGTRDTSFNTRLTVEGRDVDEVKTVGNKLVELFKGKITDANTTV</sequence>
<feature type="non-terminal residue" evidence="2">
    <location>
        <position position="1"/>
    </location>
</feature>
<dbReference type="EMBL" id="NBNE01005349">
    <property type="protein sequence ID" value="OWZ03749.1"/>
    <property type="molecule type" value="Genomic_DNA"/>
</dbReference>
<dbReference type="InterPro" id="IPR056596">
    <property type="entry name" value="FLAD1_M"/>
</dbReference>
<organism evidence="2 3">
    <name type="scientific">Phytophthora megakarya</name>
    <dbReference type="NCBI Taxonomy" id="4795"/>
    <lineage>
        <taxon>Eukaryota</taxon>
        <taxon>Sar</taxon>
        <taxon>Stramenopiles</taxon>
        <taxon>Oomycota</taxon>
        <taxon>Peronosporomycetes</taxon>
        <taxon>Peronosporales</taxon>
        <taxon>Peronosporaceae</taxon>
        <taxon>Phytophthora</taxon>
    </lineage>
</organism>
<reference evidence="3" key="1">
    <citation type="submission" date="2017-03" db="EMBL/GenBank/DDBJ databases">
        <title>Phytopthora megakarya and P. palmivora, two closely related causual agents of cacao black pod achieved similar genome size and gene model numbers by different mechanisms.</title>
        <authorList>
            <person name="Ali S."/>
            <person name="Shao J."/>
            <person name="Larry D.J."/>
            <person name="Kronmiller B."/>
            <person name="Shen D."/>
            <person name="Strem M.D."/>
            <person name="Melnick R.L."/>
            <person name="Guiltinan M.J."/>
            <person name="Tyler B.M."/>
            <person name="Meinhardt L.W."/>
            <person name="Bailey B.A."/>
        </authorList>
    </citation>
    <scope>NUCLEOTIDE SEQUENCE [LARGE SCALE GENOMIC DNA]</scope>
    <source>
        <strain evidence="3">zdho120</strain>
    </source>
</reference>
<gene>
    <name evidence="2" type="ORF">PHMEG_00024466</name>
</gene>
<dbReference type="Pfam" id="PF24102">
    <property type="entry name" value="FLAD1_M"/>
    <property type="match status" value="1"/>
</dbReference>
<evidence type="ECO:0000259" key="1">
    <source>
        <dbReference type="Pfam" id="PF24102"/>
    </source>
</evidence>
<protein>
    <recommendedName>
        <fullName evidence="1">FAD synthase middle domain-containing protein</fullName>
    </recommendedName>
</protein>
<evidence type="ECO:0000313" key="2">
    <source>
        <dbReference type="EMBL" id="OWZ03749.1"/>
    </source>
</evidence>
<accession>A0A225VFQ0</accession>
<feature type="domain" description="FAD synthase middle" evidence="1">
    <location>
        <begin position="23"/>
        <end position="95"/>
    </location>
</feature>
<comment type="caution">
    <text evidence="2">The sequence shown here is derived from an EMBL/GenBank/DDBJ whole genome shotgun (WGS) entry which is preliminary data.</text>
</comment>
<evidence type="ECO:0000313" key="3">
    <source>
        <dbReference type="Proteomes" id="UP000198211"/>
    </source>
</evidence>
<proteinExistence type="predicted"/>
<dbReference type="Proteomes" id="UP000198211">
    <property type="component" value="Unassembled WGS sequence"/>
</dbReference>
<keyword evidence="3" id="KW-1185">Reference proteome</keyword>
<dbReference type="OrthoDB" id="448496at2759"/>
<name>A0A225VFQ0_9STRA</name>
<dbReference type="AlphaFoldDB" id="A0A225VFQ0"/>